<evidence type="ECO:0000259" key="13">
    <source>
        <dbReference type="PROSITE" id="PS50109"/>
    </source>
</evidence>
<accession>A0ABY1LIK3</accession>
<dbReference type="Gene3D" id="6.10.340.10">
    <property type="match status" value="1"/>
</dbReference>
<evidence type="ECO:0000256" key="12">
    <source>
        <dbReference type="SAM" id="Phobius"/>
    </source>
</evidence>
<dbReference type="Gene3D" id="1.10.287.130">
    <property type="match status" value="1"/>
</dbReference>
<dbReference type="Pfam" id="PF02518">
    <property type="entry name" value="HATPase_c"/>
    <property type="match status" value="1"/>
</dbReference>
<name>A0ABY1LIK3_9MICO</name>
<dbReference type="InterPro" id="IPR003661">
    <property type="entry name" value="HisK_dim/P_dom"/>
</dbReference>
<dbReference type="Pfam" id="PF00672">
    <property type="entry name" value="HAMP"/>
    <property type="match status" value="1"/>
</dbReference>
<evidence type="ECO:0000313" key="15">
    <source>
        <dbReference type="EMBL" id="SKC45227.1"/>
    </source>
</evidence>
<evidence type="ECO:0000259" key="14">
    <source>
        <dbReference type="PROSITE" id="PS50885"/>
    </source>
</evidence>
<dbReference type="SMART" id="SM00388">
    <property type="entry name" value="HisKA"/>
    <property type="match status" value="1"/>
</dbReference>
<dbReference type="PANTHER" id="PTHR45436">
    <property type="entry name" value="SENSOR HISTIDINE KINASE YKOH"/>
    <property type="match status" value="1"/>
</dbReference>
<keyword evidence="7 15" id="KW-0418">Kinase</keyword>
<comment type="subcellular location">
    <subcellularLocation>
        <location evidence="2">Cell membrane</location>
    </subcellularLocation>
</comment>
<dbReference type="Proteomes" id="UP000190827">
    <property type="component" value="Unassembled WGS sequence"/>
</dbReference>
<dbReference type="Pfam" id="PF00512">
    <property type="entry name" value="HisKA"/>
    <property type="match status" value="1"/>
</dbReference>
<dbReference type="InterPro" id="IPR005467">
    <property type="entry name" value="His_kinase_dom"/>
</dbReference>
<proteinExistence type="predicted"/>
<keyword evidence="4" id="KW-0597">Phosphoprotein</keyword>
<evidence type="ECO:0000256" key="6">
    <source>
        <dbReference type="ARBA" id="ARBA00022692"/>
    </source>
</evidence>
<dbReference type="RefSeq" id="WP_079705034.1">
    <property type="nucleotide sequence ID" value="NZ_FUZO01000001.1"/>
</dbReference>
<protein>
    <recommendedName>
        <fullName evidence="3">histidine kinase</fullName>
        <ecNumber evidence="3">2.7.13.3</ecNumber>
    </recommendedName>
</protein>
<dbReference type="Gene3D" id="3.30.565.10">
    <property type="entry name" value="Histidine kinase-like ATPase, C-terminal domain"/>
    <property type="match status" value="1"/>
</dbReference>
<dbReference type="PRINTS" id="PR00344">
    <property type="entry name" value="BCTRLSENSOR"/>
</dbReference>
<keyword evidence="16" id="KW-1185">Reference proteome</keyword>
<feature type="transmembrane region" description="Helical" evidence="12">
    <location>
        <begin position="20"/>
        <end position="45"/>
    </location>
</feature>
<dbReference type="SUPFAM" id="SSF158472">
    <property type="entry name" value="HAMP domain-like"/>
    <property type="match status" value="1"/>
</dbReference>
<dbReference type="GO" id="GO:0016301">
    <property type="term" value="F:kinase activity"/>
    <property type="evidence" value="ECO:0007669"/>
    <property type="project" value="UniProtKB-KW"/>
</dbReference>
<dbReference type="SUPFAM" id="SSF55874">
    <property type="entry name" value="ATPase domain of HSP90 chaperone/DNA topoisomerase II/histidine kinase"/>
    <property type="match status" value="1"/>
</dbReference>
<dbReference type="CDD" id="cd00082">
    <property type="entry name" value="HisKA"/>
    <property type="match status" value="1"/>
</dbReference>
<feature type="region of interest" description="Disordered" evidence="11">
    <location>
        <begin position="409"/>
        <end position="444"/>
    </location>
</feature>
<dbReference type="EC" id="2.7.13.3" evidence="3"/>
<feature type="domain" description="HAMP" evidence="14">
    <location>
        <begin position="133"/>
        <end position="186"/>
    </location>
</feature>
<dbReference type="InterPro" id="IPR003594">
    <property type="entry name" value="HATPase_dom"/>
</dbReference>
<feature type="domain" description="Histidine kinase" evidence="13">
    <location>
        <begin position="194"/>
        <end position="413"/>
    </location>
</feature>
<evidence type="ECO:0000256" key="9">
    <source>
        <dbReference type="ARBA" id="ARBA00023012"/>
    </source>
</evidence>
<evidence type="ECO:0000256" key="3">
    <source>
        <dbReference type="ARBA" id="ARBA00012438"/>
    </source>
</evidence>
<dbReference type="InterPro" id="IPR004358">
    <property type="entry name" value="Sig_transdc_His_kin-like_C"/>
</dbReference>
<feature type="transmembrane region" description="Helical" evidence="12">
    <location>
        <begin position="109"/>
        <end position="131"/>
    </location>
</feature>
<comment type="catalytic activity">
    <reaction evidence="1">
        <text>ATP + protein L-histidine = ADP + protein N-phospho-L-histidine.</text>
        <dbReference type="EC" id="2.7.13.3"/>
    </reaction>
</comment>
<dbReference type="InterPro" id="IPR036097">
    <property type="entry name" value="HisK_dim/P_sf"/>
</dbReference>
<dbReference type="PANTHER" id="PTHR45436:SF5">
    <property type="entry name" value="SENSOR HISTIDINE KINASE TRCS"/>
    <property type="match status" value="1"/>
</dbReference>
<dbReference type="InterPro" id="IPR050428">
    <property type="entry name" value="TCS_sensor_his_kinase"/>
</dbReference>
<dbReference type="EMBL" id="FUZO01000001">
    <property type="protein sequence ID" value="SKC45227.1"/>
    <property type="molecule type" value="Genomic_DNA"/>
</dbReference>
<evidence type="ECO:0000256" key="5">
    <source>
        <dbReference type="ARBA" id="ARBA00022679"/>
    </source>
</evidence>
<dbReference type="InterPro" id="IPR036890">
    <property type="entry name" value="HATPase_C_sf"/>
</dbReference>
<dbReference type="SMART" id="SM00304">
    <property type="entry name" value="HAMP"/>
    <property type="match status" value="1"/>
</dbReference>
<evidence type="ECO:0000256" key="7">
    <source>
        <dbReference type="ARBA" id="ARBA00022777"/>
    </source>
</evidence>
<dbReference type="SUPFAM" id="SSF47384">
    <property type="entry name" value="Homodimeric domain of signal transducing histidine kinase"/>
    <property type="match status" value="1"/>
</dbReference>
<evidence type="ECO:0000313" key="16">
    <source>
        <dbReference type="Proteomes" id="UP000190827"/>
    </source>
</evidence>
<comment type="caution">
    <text evidence="15">The sequence shown here is derived from an EMBL/GenBank/DDBJ whole genome shotgun (WGS) entry which is preliminary data.</text>
</comment>
<dbReference type="InterPro" id="IPR003660">
    <property type="entry name" value="HAMP_dom"/>
</dbReference>
<evidence type="ECO:0000256" key="10">
    <source>
        <dbReference type="ARBA" id="ARBA00023136"/>
    </source>
</evidence>
<evidence type="ECO:0000256" key="4">
    <source>
        <dbReference type="ARBA" id="ARBA00022553"/>
    </source>
</evidence>
<reference evidence="15 16" key="1">
    <citation type="submission" date="2017-02" db="EMBL/GenBank/DDBJ databases">
        <authorList>
            <person name="Varghese N."/>
            <person name="Submissions S."/>
        </authorList>
    </citation>
    <scope>NUCLEOTIDE SEQUENCE [LARGE SCALE GENOMIC DNA]</scope>
    <source>
        <strain evidence="15 16">VKM Ac-1787</strain>
    </source>
</reference>
<sequence length="444" mass="47095">MPRSDAAGLLSRPNRLTVRLRLTLTYALLFTVAGSIMLALIYAFMRYVPTYAITAVRADEAMDGATRWRATAPTEVAGAATYQPVEGLTSANGAAALVVSDQSDILNTLLVWSLIVLVVLAAASAWGGWILSGRLLRPLHEINVAAQRAATGSFDHRVALAGPRDEITDLSDTFDHMLERLDRSFRAHQRFAANASHELRTPLATTQAMLDVAATSDDLDDDTVRGLIARLRETNTRSIQTVEAVLDLADLEHSELRGENVALGQVASEACVAAASAARARGIDCTAEVQDLAVWGDEAMLHQLCGNLLQNAVRHNVDGGFVRVSVRRSGGPAGGAVVLRVENSGESIPADVVSRLTEPFYRAGGRVARGPERSRGLGLAIVESIAEVHGAALELAARSEGGLVVTVTFPPSGPDAGTEASAQRDVATRSPRAHTKKPARVNAP</sequence>
<evidence type="ECO:0000256" key="2">
    <source>
        <dbReference type="ARBA" id="ARBA00004236"/>
    </source>
</evidence>
<dbReference type="PROSITE" id="PS50885">
    <property type="entry name" value="HAMP"/>
    <property type="match status" value="1"/>
</dbReference>
<gene>
    <name evidence="15" type="ORF">SAMN06295973_1071</name>
</gene>
<dbReference type="CDD" id="cd06225">
    <property type="entry name" value="HAMP"/>
    <property type="match status" value="1"/>
</dbReference>
<evidence type="ECO:0000256" key="11">
    <source>
        <dbReference type="SAM" id="MobiDB-lite"/>
    </source>
</evidence>
<feature type="compositionally biased region" description="Basic residues" evidence="11">
    <location>
        <begin position="431"/>
        <end position="444"/>
    </location>
</feature>
<keyword evidence="9" id="KW-0902">Two-component regulatory system</keyword>
<keyword evidence="10 12" id="KW-0472">Membrane</keyword>
<keyword evidence="8 12" id="KW-1133">Transmembrane helix</keyword>
<evidence type="ECO:0000256" key="1">
    <source>
        <dbReference type="ARBA" id="ARBA00000085"/>
    </source>
</evidence>
<keyword evidence="6 12" id="KW-0812">Transmembrane</keyword>
<organism evidence="15 16">
    <name type="scientific">Plantibacter cousiniae</name>
    <name type="common">nom. nud.</name>
    <dbReference type="NCBI Taxonomy" id="199709"/>
    <lineage>
        <taxon>Bacteria</taxon>
        <taxon>Bacillati</taxon>
        <taxon>Actinomycetota</taxon>
        <taxon>Actinomycetes</taxon>
        <taxon>Micrococcales</taxon>
        <taxon>Microbacteriaceae</taxon>
        <taxon>Plantibacter</taxon>
    </lineage>
</organism>
<dbReference type="SMART" id="SM00387">
    <property type="entry name" value="HATPase_c"/>
    <property type="match status" value="1"/>
</dbReference>
<evidence type="ECO:0000256" key="8">
    <source>
        <dbReference type="ARBA" id="ARBA00022989"/>
    </source>
</evidence>
<keyword evidence="5" id="KW-0808">Transferase</keyword>
<dbReference type="PROSITE" id="PS50109">
    <property type="entry name" value="HIS_KIN"/>
    <property type="match status" value="1"/>
</dbReference>